<feature type="transmembrane region" description="Helical" evidence="1">
    <location>
        <begin position="270"/>
        <end position="290"/>
    </location>
</feature>
<proteinExistence type="predicted"/>
<dbReference type="Proteomes" id="UP001220478">
    <property type="component" value="Chromosome"/>
</dbReference>
<keyword evidence="1" id="KW-1133">Transmembrane helix</keyword>
<evidence type="ECO:0000313" key="2">
    <source>
        <dbReference type="EMBL" id="WEG35065.1"/>
    </source>
</evidence>
<feature type="transmembrane region" description="Helical" evidence="1">
    <location>
        <begin position="174"/>
        <end position="190"/>
    </location>
</feature>
<accession>A0ABY8C308</accession>
<keyword evidence="1" id="KW-0812">Transmembrane</keyword>
<gene>
    <name evidence="2" type="ORF">PYS61_03750</name>
</gene>
<feature type="transmembrane region" description="Helical" evidence="1">
    <location>
        <begin position="59"/>
        <end position="78"/>
    </location>
</feature>
<dbReference type="Pfam" id="PF05857">
    <property type="entry name" value="TraX"/>
    <property type="match status" value="1"/>
</dbReference>
<name>A0ABY8C308_9FIRM</name>
<feature type="transmembrane region" description="Helical" evidence="1">
    <location>
        <begin position="211"/>
        <end position="233"/>
    </location>
</feature>
<reference evidence="2 3" key="1">
    <citation type="submission" date="2023-02" db="EMBL/GenBank/DDBJ databases">
        <title>Novel Oscillospiraceae bacterial genomes.</title>
        <authorList>
            <person name="Srinivasan S."/>
            <person name="Austin M.N."/>
            <person name="Fiedler T.L."/>
            <person name="Strenk S.M."/>
            <person name="Agnew K.J."/>
            <person name="Nagana Gowda G.A."/>
            <person name="Raftery D."/>
            <person name="Beamer M.A."/>
            <person name="Achilles S.L."/>
            <person name="Wiesenfeld H.C."/>
            <person name="Fredricks D.N."/>
            <person name="Hillier S.L."/>
        </authorList>
    </citation>
    <scope>NUCLEOTIDE SEQUENCE [LARGE SCALE GENOMIC DNA]</scope>
    <source>
        <strain evidence="2 3">CHIC02 1186E3-8</strain>
    </source>
</reference>
<dbReference type="RefSeq" id="WP_315571093.1">
    <property type="nucleotide sequence ID" value="NZ_CP118868.1"/>
</dbReference>
<evidence type="ECO:0000256" key="1">
    <source>
        <dbReference type="SAM" id="Phobius"/>
    </source>
</evidence>
<keyword evidence="1" id="KW-0472">Membrane</keyword>
<feature type="transmembrane region" description="Helical" evidence="1">
    <location>
        <begin position="90"/>
        <end position="111"/>
    </location>
</feature>
<organism evidence="2 3">
    <name type="scientific">Amygdalobacter indicium</name>
    <dbReference type="NCBI Taxonomy" id="3029272"/>
    <lineage>
        <taxon>Bacteria</taxon>
        <taxon>Bacillati</taxon>
        <taxon>Bacillota</taxon>
        <taxon>Clostridia</taxon>
        <taxon>Eubacteriales</taxon>
        <taxon>Oscillospiraceae</taxon>
        <taxon>Amygdalobacter</taxon>
    </lineage>
</organism>
<feature type="transmembrane region" description="Helical" evidence="1">
    <location>
        <begin position="239"/>
        <end position="258"/>
    </location>
</feature>
<sequence>MLKLIAFILMTIDHMCWLWPHYIPYEVGFILRLICRLSFPIFAYDCVMGLRRTHSIAKYLARLGLLAVISQYAIHFAYTHWHVRDLADFVNIFFTLFAGIVFIMSLDLIIASYRSLSGKRKTEKWHIFHYGNCRLWQKLTAPTENRYVAFICLLLGLVLAICCLLLVYIFKTDYAVFGLLFIATLHFIVYKCGDFNPKLDKTALQNLIPVYLLRLACVIGVYLLLADYLLPWFGINSLMFGDVQTFVIFIPYLLPLAAKSHRPKWWVSRLLYFYYPLHLLLICYIQYLTIR</sequence>
<dbReference type="InterPro" id="IPR008875">
    <property type="entry name" value="TraX"/>
</dbReference>
<evidence type="ECO:0000313" key="3">
    <source>
        <dbReference type="Proteomes" id="UP001220478"/>
    </source>
</evidence>
<keyword evidence="3" id="KW-1185">Reference proteome</keyword>
<dbReference type="EMBL" id="CP118868">
    <property type="protein sequence ID" value="WEG35065.1"/>
    <property type="molecule type" value="Genomic_DNA"/>
</dbReference>
<feature type="transmembrane region" description="Helical" evidence="1">
    <location>
        <begin position="147"/>
        <end position="168"/>
    </location>
</feature>
<protein>
    <submittedName>
        <fullName evidence="2">TraX family protein</fullName>
    </submittedName>
</protein>